<dbReference type="AlphaFoldDB" id="A0A4S3JE87"/>
<keyword evidence="3" id="KW-1185">Reference proteome</keyword>
<feature type="region of interest" description="Disordered" evidence="1">
    <location>
        <begin position="1"/>
        <end position="30"/>
    </location>
</feature>
<dbReference type="Proteomes" id="UP000308092">
    <property type="component" value="Unassembled WGS sequence"/>
</dbReference>
<evidence type="ECO:0000313" key="3">
    <source>
        <dbReference type="Proteomes" id="UP000308092"/>
    </source>
</evidence>
<feature type="compositionally biased region" description="Basic and acidic residues" evidence="1">
    <location>
        <begin position="1"/>
        <end position="12"/>
    </location>
</feature>
<comment type="caution">
    <text evidence="2">The sequence shown here is derived from an EMBL/GenBank/DDBJ whole genome shotgun (WGS) entry which is preliminary data.</text>
</comment>
<evidence type="ECO:0000256" key="1">
    <source>
        <dbReference type="SAM" id="MobiDB-lite"/>
    </source>
</evidence>
<dbReference type="EMBL" id="SOSA01000256">
    <property type="protein sequence ID" value="THC93593.1"/>
    <property type="molecule type" value="Genomic_DNA"/>
</dbReference>
<sequence>MSQHTPWREKRLARGPLLDPQKAAKADRERFRRRKIESYKQLNDVFLDGLHSGRERRVYVLIMNRPKGAHGAIHYSTYNSHPRELWVPTAEEVAEHTSKIDKWDPSKFEEKGRNWATLIGITSDAKIELDLGSK</sequence>
<reference evidence="2 3" key="1">
    <citation type="submission" date="2019-03" db="EMBL/GenBank/DDBJ databases">
        <title>The genome sequence of a newly discovered highly antifungal drug resistant Aspergillus species, Aspergillus tanneri NIH 1004.</title>
        <authorList>
            <person name="Mounaud S."/>
            <person name="Singh I."/>
            <person name="Joardar V."/>
            <person name="Pakala S."/>
            <person name="Pakala S."/>
            <person name="Venepally P."/>
            <person name="Hoover J."/>
            <person name="Nierman W."/>
            <person name="Chung J."/>
            <person name="Losada L."/>
        </authorList>
    </citation>
    <scope>NUCLEOTIDE SEQUENCE [LARGE SCALE GENOMIC DNA]</scope>
    <source>
        <strain evidence="2 3">NIH1004</strain>
    </source>
</reference>
<evidence type="ECO:0000313" key="2">
    <source>
        <dbReference type="EMBL" id="THC93593.1"/>
    </source>
</evidence>
<proteinExistence type="predicted"/>
<name>A0A4S3JE87_9EURO</name>
<accession>A0A4S3JE87</accession>
<dbReference type="VEuPathDB" id="FungiDB:EYZ11_006946"/>
<organism evidence="2 3">
    <name type="scientific">Aspergillus tanneri</name>
    <dbReference type="NCBI Taxonomy" id="1220188"/>
    <lineage>
        <taxon>Eukaryota</taxon>
        <taxon>Fungi</taxon>
        <taxon>Dikarya</taxon>
        <taxon>Ascomycota</taxon>
        <taxon>Pezizomycotina</taxon>
        <taxon>Eurotiomycetes</taxon>
        <taxon>Eurotiomycetidae</taxon>
        <taxon>Eurotiales</taxon>
        <taxon>Aspergillaceae</taxon>
        <taxon>Aspergillus</taxon>
        <taxon>Aspergillus subgen. Circumdati</taxon>
    </lineage>
</organism>
<protein>
    <submittedName>
        <fullName evidence="2">Uncharacterized protein</fullName>
    </submittedName>
</protein>
<gene>
    <name evidence="2" type="ORF">EYZ11_006946</name>
</gene>